<evidence type="ECO:0000259" key="5">
    <source>
        <dbReference type="PROSITE" id="PS51891"/>
    </source>
</evidence>
<dbReference type="Pfam" id="PF04828">
    <property type="entry name" value="GFA"/>
    <property type="match status" value="1"/>
</dbReference>
<dbReference type="GO" id="GO:0016846">
    <property type="term" value="F:carbon-sulfur lyase activity"/>
    <property type="evidence" value="ECO:0007669"/>
    <property type="project" value="InterPro"/>
</dbReference>
<evidence type="ECO:0000256" key="4">
    <source>
        <dbReference type="ARBA" id="ARBA00023239"/>
    </source>
</evidence>
<dbReference type="PATRIC" id="fig|1618023.3.peg.1773"/>
<keyword evidence="4" id="KW-0456">Lyase</keyword>
<proteinExistence type="inferred from homology"/>
<dbReference type="InterPro" id="IPR011057">
    <property type="entry name" value="Mss4-like_sf"/>
</dbReference>
<keyword evidence="3" id="KW-0862">Zinc</keyword>
<comment type="similarity">
    <text evidence="1">Belongs to the Gfa family.</text>
</comment>
<feature type="domain" description="CENP-V/GFA" evidence="5">
    <location>
        <begin position="8"/>
        <end position="111"/>
    </location>
</feature>
<keyword evidence="7" id="KW-1185">Reference proteome</keyword>
<organism evidence="6 7">
    <name type="scientific">Aliterella atlantica CENA595</name>
    <dbReference type="NCBI Taxonomy" id="1618023"/>
    <lineage>
        <taxon>Bacteria</taxon>
        <taxon>Bacillati</taxon>
        <taxon>Cyanobacteriota</taxon>
        <taxon>Cyanophyceae</taxon>
        <taxon>Chroococcidiopsidales</taxon>
        <taxon>Aliterellaceae</taxon>
        <taxon>Aliterella</taxon>
    </lineage>
</organism>
<evidence type="ECO:0000256" key="2">
    <source>
        <dbReference type="ARBA" id="ARBA00022723"/>
    </source>
</evidence>
<evidence type="ECO:0000256" key="3">
    <source>
        <dbReference type="ARBA" id="ARBA00022833"/>
    </source>
</evidence>
<protein>
    <submittedName>
        <fullName evidence="6">Aldehyde-activating protein</fullName>
    </submittedName>
</protein>
<name>A0A0D8ZP94_9CYAN</name>
<accession>A0A0D8ZP94</accession>
<dbReference type="Proteomes" id="UP000032452">
    <property type="component" value="Unassembled WGS sequence"/>
</dbReference>
<evidence type="ECO:0000313" key="6">
    <source>
        <dbReference type="EMBL" id="KJH70294.1"/>
    </source>
</evidence>
<dbReference type="EMBL" id="JYON01000025">
    <property type="protein sequence ID" value="KJH70294.1"/>
    <property type="molecule type" value="Genomic_DNA"/>
</dbReference>
<keyword evidence="2" id="KW-0479">Metal-binding</keyword>
<evidence type="ECO:0000313" key="7">
    <source>
        <dbReference type="Proteomes" id="UP000032452"/>
    </source>
</evidence>
<reference evidence="6 7" key="1">
    <citation type="submission" date="2015-02" db="EMBL/GenBank/DDBJ databases">
        <title>Draft genome of a novel marine cyanobacterium (Chroococcales) isolated from South Atlantic Ocean.</title>
        <authorList>
            <person name="Rigonato J."/>
            <person name="Alvarenga D.O."/>
            <person name="Branco L.H."/>
            <person name="Varani A.M."/>
            <person name="Brandini F.P."/>
            <person name="Fiore M.F."/>
        </authorList>
    </citation>
    <scope>NUCLEOTIDE SEQUENCE [LARGE SCALE GENOMIC DNA]</scope>
    <source>
        <strain evidence="6 7">CENA595</strain>
    </source>
</reference>
<dbReference type="PROSITE" id="PS51891">
    <property type="entry name" value="CENP_V_GFA"/>
    <property type="match status" value="1"/>
</dbReference>
<dbReference type="STRING" id="1618023.UH38_18875"/>
<dbReference type="OrthoDB" id="530006at2"/>
<dbReference type="PANTHER" id="PTHR33337:SF40">
    <property type="entry name" value="CENP-V_GFA DOMAIN-CONTAINING PROTEIN-RELATED"/>
    <property type="match status" value="1"/>
</dbReference>
<dbReference type="GO" id="GO:0046872">
    <property type="term" value="F:metal ion binding"/>
    <property type="evidence" value="ECO:0007669"/>
    <property type="project" value="UniProtKB-KW"/>
</dbReference>
<gene>
    <name evidence="6" type="ORF">UH38_18875</name>
</gene>
<dbReference type="PANTHER" id="PTHR33337">
    <property type="entry name" value="GFA DOMAIN-CONTAINING PROTEIN"/>
    <property type="match status" value="1"/>
</dbReference>
<dbReference type="AlphaFoldDB" id="A0A0D8ZP94"/>
<sequence>MDDWNLPWEGGCRCGQVRFKVSVPPLLTMACHCTGCQRMTASAFSLSIAIPSAGFSILTGEPTTGGLHGATRHYFCPHCMSWIFTRPEGIDEFVNLRATMLDETAGFVPFIETWTREKLPWATTPAVHSFETLPAYEDYAGLTEEYAKQASKPAFRSAD</sequence>
<dbReference type="SUPFAM" id="SSF51316">
    <property type="entry name" value="Mss4-like"/>
    <property type="match status" value="1"/>
</dbReference>
<comment type="caution">
    <text evidence="6">The sequence shown here is derived from an EMBL/GenBank/DDBJ whole genome shotgun (WGS) entry which is preliminary data.</text>
</comment>
<dbReference type="InterPro" id="IPR006913">
    <property type="entry name" value="CENP-V/GFA"/>
</dbReference>
<dbReference type="RefSeq" id="WP_045056318.1">
    <property type="nucleotide sequence ID" value="NZ_CAWMDP010000018.1"/>
</dbReference>
<dbReference type="Gene3D" id="3.90.1590.10">
    <property type="entry name" value="glutathione-dependent formaldehyde- activating enzyme (gfa)"/>
    <property type="match status" value="1"/>
</dbReference>
<evidence type="ECO:0000256" key="1">
    <source>
        <dbReference type="ARBA" id="ARBA00005495"/>
    </source>
</evidence>